<dbReference type="RefSeq" id="WP_336586685.1">
    <property type="nucleotide sequence ID" value="NZ_JBBAXC010000006.1"/>
</dbReference>
<organism evidence="1 2">
    <name type="scientific">Bacillus spongiae</name>
    <dbReference type="NCBI Taxonomy" id="2683610"/>
    <lineage>
        <taxon>Bacteria</taxon>
        <taxon>Bacillati</taxon>
        <taxon>Bacillota</taxon>
        <taxon>Bacilli</taxon>
        <taxon>Bacillales</taxon>
        <taxon>Bacillaceae</taxon>
        <taxon>Bacillus</taxon>
    </lineage>
</organism>
<dbReference type="EMBL" id="JBBAXC010000006">
    <property type="protein sequence ID" value="MEI5907249.1"/>
    <property type="molecule type" value="Genomic_DNA"/>
</dbReference>
<proteinExistence type="predicted"/>
<sequence>MSRNQKAIFFNNAVNNNVEGLIVYNQSMYILWKGMKAANIADELIASSITKHVHDLNQYLNLFVRKIENYKLYENNLVQRDKITILENYLKNLMRFFNGVSSSSLQKRNMKYLMRNILVELKCLNEFSSKSENKTELVWLPNVVKPE</sequence>
<keyword evidence="2" id="KW-1185">Reference proteome</keyword>
<accession>A0ABU8HDN1</accession>
<reference evidence="1 2" key="1">
    <citation type="journal article" date="2018" name="J. Microbiol.">
        <title>Bacillus spongiae sp. nov., isolated from sponge of Jeju Island.</title>
        <authorList>
            <person name="Lee G.E."/>
            <person name="Im W.T."/>
            <person name="Park J.S."/>
        </authorList>
    </citation>
    <scope>NUCLEOTIDE SEQUENCE [LARGE SCALE GENOMIC DNA]</scope>
    <source>
        <strain evidence="1 2">135PIL107-10</strain>
    </source>
</reference>
<protein>
    <submittedName>
        <fullName evidence="1">Uncharacterized protein</fullName>
    </submittedName>
</protein>
<evidence type="ECO:0000313" key="2">
    <source>
        <dbReference type="Proteomes" id="UP001312865"/>
    </source>
</evidence>
<gene>
    <name evidence="1" type="ORF">WAK64_09285</name>
</gene>
<comment type="caution">
    <text evidence="1">The sequence shown here is derived from an EMBL/GenBank/DDBJ whole genome shotgun (WGS) entry which is preliminary data.</text>
</comment>
<evidence type="ECO:0000313" key="1">
    <source>
        <dbReference type="EMBL" id="MEI5907249.1"/>
    </source>
</evidence>
<name>A0ABU8HDN1_9BACI</name>
<dbReference type="Proteomes" id="UP001312865">
    <property type="component" value="Unassembled WGS sequence"/>
</dbReference>